<dbReference type="Gene3D" id="3.40.50.150">
    <property type="entry name" value="Vaccinia Virus protein VP39"/>
    <property type="match status" value="1"/>
</dbReference>
<evidence type="ECO:0000259" key="2">
    <source>
        <dbReference type="Pfam" id="PF08241"/>
    </source>
</evidence>
<keyword evidence="4" id="KW-1185">Reference proteome</keyword>
<dbReference type="SUPFAM" id="SSF53335">
    <property type="entry name" value="S-adenosyl-L-methionine-dependent methyltransferases"/>
    <property type="match status" value="1"/>
</dbReference>
<feature type="compositionally biased region" description="Low complexity" evidence="1">
    <location>
        <begin position="158"/>
        <end position="169"/>
    </location>
</feature>
<dbReference type="PANTHER" id="PTHR12734:SF0">
    <property type="entry name" value="18S RRNA (GUANINE-N(7))-METHYLTRANSFERASE-RELATED"/>
    <property type="match status" value="1"/>
</dbReference>
<name>A0A383W7G6_TETOB</name>
<dbReference type="PANTHER" id="PTHR12734">
    <property type="entry name" value="METHYLTRANSFERASE-RELATED"/>
    <property type="match status" value="1"/>
</dbReference>
<dbReference type="AlphaFoldDB" id="A0A383W7G6"/>
<sequence length="734" mass="76086">MHDERPRPEDAGDASLYYDKSEATRYHTCQEVVQKQLELTARALEFLGLSAEQHAAAGGSSRPLIADIGCGSGLSGGLLSRLGLPWLGLDIAADMLQIAAQHVHQPGSSSSSSSSAPCGCCGLLAADMGQGLPLRPGSLDGAISISALQWIIAPAAATTETQQPPQQQQHSSSTLWPAQVAAAGSSPTAASSSSSSSSSSSQARLVCFFSSLASALAPGGAAVAQFYPRCPGEAQAVLSSAAAAGLVPLLLVDFPHRTPARKYFLHLTRPAAAAAAAAAAACAAPECPLSWHIGGTCSLWHKQQQRRQPQHQGCAGAAAAGEASSCCDIASLAACHDVADAWTQQQQQQESSSPQQDALQTHPKQQQQQQLLLQRVVCGVDAWVASFHAKHCKKLLRLMWRAALDSGTVSMQQQQGSSTHTGTVPATAAAAAAAAAGGEEVGADSWMKAVLQLELPASLLQGRGQDSSNSSSTGNLQQAGQAAAGRQLNCYGNSLLISCIGKAQDFAAAAGTAADKVSRFEGQHAAAAAAAAPECTVANQLAGALASAMQQHAEQQQQQQDAVQVQVVSAEMLAAADLAPHWPTPQQQQSKRARRARKQFMQAALVPLPCNPEHQQQQQQQQQVTADAAVGCSSWMQLDVAIGFAPHLLYRVSLPGWQAVPQQQQQQQQCAASSYSGAAGVATAVMQGLRAVHTAQPGLGVYGVLLVMHGGSLDSGDSSGLQMLVGCYGAYRKQ</sequence>
<dbReference type="EMBL" id="FNXT01001184">
    <property type="protein sequence ID" value="SZX73140.1"/>
    <property type="molecule type" value="Genomic_DNA"/>
</dbReference>
<evidence type="ECO:0000313" key="3">
    <source>
        <dbReference type="EMBL" id="SZX73140.1"/>
    </source>
</evidence>
<evidence type="ECO:0000313" key="4">
    <source>
        <dbReference type="Proteomes" id="UP000256970"/>
    </source>
</evidence>
<feature type="region of interest" description="Disordered" evidence="1">
    <location>
        <begin position="158"/>
        <end position="177"/>
    </location>
</feature>
<evidence type="ECO:0000256" key="1">
    <source>
        <dbReference type="SAM" id="MobiDB-lite"/>
    </source>
</evidence>
<dbReference type="InterPro" id="IPR039769">
    <property type="entry name" value="Bud23-like"/>
</dbReference>
<proteinExistence type="predicted"/>
<gene>
    <name evidence="3" type="ORF">BQ4739_LOCUS13256</name>
</gene>
<accession>A0A383W7G6</accession>
<dbReference type="InterPro" id="IPR029063">
    <property type="entry name" value="SAM-dependent_MTases_sf"/>
</dbReference>
<dbReference type="STRING" id="3088.A0A383W7G6"/>
<dbReference type="GO" id="GO:0005730">
    <property type="term" value="C:nucleolus"/>
    <property type="evidence" value="ECO:0007669"/>
    <property type="project" value="TreeGrafter"/>
</dbReference>
<protein>
    <recommendedName>
        <fullName evidence="2">Methyltransferase type 11 domain-containing protein</fullName>
    </recommendedName>
</protein>
<reference evidence="3 4" key="1">
    <citation type="submission" date="2016-10" db="EMBL/GenBank/DDBJ databases">
        <authorList>
            <person name="Cai Z."/>
        </authorList>
    </citation>
    <scope>NUCLEOTIDE SEQUENCE [LARGE SCALE GENOMIC DNA]</scope>
</reference>
<feature type="domain" description="Methyltransferase type 11" evidence="2">
    <location>
        <begin position="67"/>
        <end position="160"/>
    </location>
</feature>
<organism evidence="3 4">
    <name type="scientific">Tetradesmus obliquus</name>
    <name type="common">Green alga</name>
    <name type="synonym">Acutodesmus obliquus</name>
    <dbReference type="NCBI Taxonomy" id="3088"/>
    <lineage>
        <taxon>Eukaryota</taxon>
        <taxon>Viridiplantae</taxon>
        <taxon>Chlorophyta</taxon>
        <taxon>core chlorophytes</taxon>
        <taxon>Chlorophyceae</taxon>
        <taxon>CS clade</taxon>
        <taxon>Sphaeropleales</taxon>
        <taxon>Scenedesmaceae</taxon>
        <taxon>Tetradesmus</taxon>
    </lineage>
</organism>
<dbReference type="InterPro" id="IPR013216">
    <property type="entry name" value="Methyltransf_11"/>
</dbReference>
<dbReference type="Pfam" id="PF08241">
    <property type="entry name" value="Methyltransf_11"/>
    <property type="match status" value="1"/>
</dbReference>
<dbReference type="Proteomes" id="UP000256970">
    <property type="component" value="Unassembled WGS sequence"/>
</dbReference>
<dbReference type="GO" id="GO:0070476">
    <property type="term" value="P:rRNA (guanine-N7)-methylation"/>
    <property type="evidence" value="ECO:0007669"/>
    <property type="project" value="InterPro"/>
</dbReference>
<dbReference type="GO" id="GO:0016435">
    <property type="term" value="F:rRNA (guanine) methyltransferase activity"/>
    <property type="evidence" value="ECO:0007669"/>
    <property type="project" value="InterPro"/>
</dbReference>